<accession>A0ABY9EFL1</accession>
<keyword evidence="1" id="KW-0812">Transmembrane</keyword>
<proteinExistence type="predicted"/>
<reference evidence="2 3" key="1">
    <citation type="submission" date="2022-05" db="EMBL/GenBank/DDBJ databases">
        <title>Microbulbifer sp. nov., isolated from sponge.</title>
        <authorList>
            <person name="Gao L."/>
        </authorList>
    </citation>
    <scope>NUCLEOTIDE SEQUENCE [LARGE SCALE GENOMIC DNA]</scope>
    <source>
        <strain evidence="2 3">MI-G</strain>
    </source>
</reference>
<evidence type="ECO:0000313" key="2">
    <source>
        <dbReference type="EMBL" id="WKD50359.1"/>
    </source>
</evidence>
<feature type="transmembrane region" description="Helical" evidence="1">
    <location>
        <begin position="109"/>
        <end position="126"/>
    </location>
</feature>
<feature type="transmembrane region" description="Helical" evidence="1">
    <location>
        <begin position="84"/>
        <end position="103"/>
    </location>
</feature>
<gene>
    <name evidence="2" type="ORF">M8T91_02695</name>
</gene>
<feature type="transmembrane region" description="Helical" evidence="1">
    <location>
        <begin position="138"/>
        <end position="155"/>
    </location>
</feature>
<evidence type="ECO:0000313" key="3">
    <source>
        <dbReference type="Proteomes" id="UP001321520"/>
    </source>
</evidence>
<keyword evidence="1" id="KW-0472">Membrane</keyword>
<evidence type="ECO:0000256" key="1">
    <source>
        <dbReference type="SAM" id="Phobius"/>
    </source>
</evidence>
<feature type="transmembrane region" description="Helical" evidence="1">
    <location>
        <begin position="52"/>
        <end position="72"/>
    </location>
</feature>
<protein>
    <submittedName>
        <fullName evidence="2">Uncharacterized protein</fullName>
    </submittedName>
</protein>
<dbReference type="EMBL" id="CP098023">
    <property type="protein sequence ID" value="WKD50359.1"/>
    <property type="molecule type" value="Genomic_DNA"/>
</dbReference>
<keyword evidence="3" id="KW-1185">Reference proteome</keyword>
<sequence>MQLTQPRFALKLLLSAFFLTPDSALTNTEEGYIAGHGALEVFNAPGFMLTPTWVQVWVCFLAITFIVGFYYARKHPLARWTSGGFILSTAGGSMSFALLGLPFLGGSIAIMHILCWLPGLVLLLIHRPFLDTKEPAGFRIWAGTITGVILFSFIFDIRDAAIYIGHLNGTG</sequence>
<keyword evidence="1" id="KW-1133">Transmembrane helix</keyword>
<organism evidence="2 3">
    <name type="scientific">Microbulbifer spongiae</name>
    <dbReference type="NCBI Taxonomy" id="2944933"/>
    <lineage>
        <taxon>Bacteria</taxon>
        <taxon>Pseudomonadati</taxon>
        <taxon>Pseudomonadota</taxon>
        <taxon>Gammaproteobacteria</taxon>
        <taxon>Cellvibrionales</taxon>
        <taxon>Microbulbiferaceae</taxon>
        <taxon>Microbulbifer</taxon>
    </lineage>
</organism>
<dbReference type="RefSeq" id="WP_301416561.1">
    <property type="nucleotide sequence ID" value="NZ_CP098023.1"/>
</dbReference>
<name>A0ABY9EFL1_9GAMM</name>
<dbReference type="Proteomes" id="UP001321520">
    <property type="component" value="Chromosome"/>
</dbReference>